<organism evidence="1 2">
    <name type="scientific">Albugo candida</name>
    <dbReference type="NCBI Taxonomy" id="65357"/>
    <lineage>
        <taxon>Eukaryota</taxon>
        <taxon>Sar</taxon>
        <taxon>Stramenopiles</taxon>
        <taxon>Oomycota</taxon>
        <taxon>Peronosporomycetes</taxon>
        <taxon>Albuginales</taxon>
        <taxon>Albuginaceae</taxon>
        <taxon>Albugo</taxon>
    </lineage>
</organism>
<proteinExistence type="predicted"/>
<dbReference type="STRING" id="65357.A0A024GV98"/>
<name>A0A024GV98_9STRA</name>
<dbReference type="AlphaFoldDB" id="A0A024GV98"/>
<dbReference type="OrthoDB" id="5839090at2759"/>
<sequence>MDSICRRRLRNIKLKRTTRSTVDKHIIGVRHGFSVNHTRHSFARVSVRYSLLPHLQTLFYIFETQGLPIIRPMWNHSDECLHQEDAFVLGSDPLIHPVVKPGIISISMFLAFNSILYSVFSSTSQFPVKGSFMTG</sequence>
<reference evidence="1 2" key="1">
    <citation type="submission" date="2012-05" db="EMBL/GenBank/DDBJ databases">
        <title>Recombination and specialization in a pathogen metapopulation.</title>
        <authorList>
            <person name="Gardiner A."/>
            <person name="Kemen E."/>
            <person name="Schultz-Larsen T."/>
            <person name="MacLean D."/>
            <person name="Van Oosterhout C."/>
            <person name="Jones J.D.G."/>
        </authorList>
    </citation>
    <scope>NUCLEOTIDE SEQUENCE [LARGE SCALE GENOMIC DNA]</scope>
    <source>
        <strain evidence="1 2">Ac Nc2</strain>
    </source>
</reference>
<dbReference type="EMBL" id="CAIX01000446">
    <property type="protein sequence ID" value="CCI50299.1"/>
    <property type="molecule type" value="Genomic_DNA"/>
</dbReference>
<comment type="caution">
    <text evidence="1">The sequence shown here is derived from an EMBL/GenBank/DDBJ whole genome shotgun (WGS) entry which is preliminary data.</text>
</comment>
<evidence type="ECO:0000313" key="1">
    <source>
        <dbReference type="EMBL" id="CCI50299.1"/>
    </source>
</evidence>
<dbReference type="Proteomes" id="UP000053237">
    <property type="component" value="Unassembled WGS sequence"/>
</dbReference>
<protein>
    <submittedName>
        <fullName evidence="1">Uncharacterized protein</fullName>
    </submittedName>
</protein>
<dbReference type="Gene3D" id="2.60.40.1180">
    <property type="entry name" value="Golgi alpha-mannosidase II"/>
    <property type="match status" value="1"/>
</dbReference>
<gene>
    <name evidence="1" type="ORF">BN9_119630</name>
</gene>
<dbReference type="InterPro" id="IPR013780">
    <property type="entry name" value="Glyco_hydro_b"/>
</dbReference>
<keyword evidence="2" id="KW-1185">Reference proteome</keyword>
<accession>A0A024GV98</accession>
<dbReference type="InParanoid" id="A0A024GV98"/>
<evidence type="ECO:0000313" key="2">
    <source>
        <dbReference type="Proteomes" id="UP000053237"/>
    </source>
</evidence>